<name>A0A8C6TK89_9GOBI</name>
<keyword evidence="3 6" id="KW-0812">Transmembrane</keyword>
<evidence type="ECO:0000259" key="7">
    <source>
        <dbReference type="Pfam" id="PF02544"/>
    </source>
</evidence>
<dbReference type="InterPro" id="IPR001104">
    <property type="entry name" value="3-oxo-5_a-steroid_4-DH_C"/>
</dbReference>
<dbReference type="AlphaFoldDB" id="A0A8C6TK89"/>
<dbReference type="Pfam" id="PF02544">
    <property type="entry name" value="Steroid_dh"/>
    <property type="match status" value="1"/>
</dbReference>
<evidence type="ECO:0000256" key="4">
    <source>
        <dbReference type="ARBA" id="ARBA00022989"/>
    </source>
</evidence>
<evidence type="ECO:0000256" key="3">
    <source>
        <dbReference type="ARBA" id="ARBA00022692"/>
    </source>
</evidence>
<dbReference type="InterPro" id="IPR039357">
    <property type="entry name" value="SRD5A/TECR"/>
</dbReference>
<protein>
    <submittedName>
        <fullName evidence="8">Steroid-5-alpha-reductase, alpha polypeptide 2a</fullName>
    </submittedName>
</protein>
<dbReference type="PANTHER" id="PTHR10556">
    <property type="entry name" value="3-OXO-5-ALPHA-STEROID 4-DEHYDROGENASE"/>
    <property type="match status" value="1"/>
</dbReference>
<feature type="transmembrane region" description="Helical" evidence="6">
    <location>
        <begin position="139"/>
        <end position="159"/>
    </location>
</feature>
<dbReference type="Ensembl" id="ENSNMLT00000024216.1">
    <property type="protein sequence ID" value="ENSNMLP00000021601.1"/>
    <property type="gene ID" value="ENSNMLG00000013926.1"/>
</dbReference>
<feature type="transmembrane region" description="Helical" evidence="6">
    <location>
        <begin position="199"/>
        <end position="222"/>
    </location>
</feature>
<evidence type="ECO:0000313" key="9">
    <source>
        <dbReference type="Proteomes" id="UP000694523"/>
    </source>
</evidence>
<dbReference type="GO" id="GO:0016020">
    <property type="term" value="C:membrane"/>
    <property type="evidence" value="ECO:0007669"/>
    <property type="project" value="UniProtKB-SubCell"/>
</dbReference>
<accession>A0A8C6TK89</accession>
<comment type="subcellular location">
    <subcellularLocation>
        <location evidence="1">Membrane</location>
        <topology evidence="1">Multi-pass membrane protein</topology>
    </subcellularLocation>
</comment>
<dbReference type="GO" id="GO:0003865">
    <property type="term" value="F:3-oxo-5-alpha-steroid 4-dehydrogenase activity"/>
    <property type="evidence" value="ECO:0007669"/>
    <property type="project" value="TreeGrafter"/>
</dbReference>
<dbReference type="PROSITE" id="PS50244">
    <property type="entry name" value="S5A_REDUCTASE"/>
    <property type="match status" value="1"/>
</dbReference>
<reference evidence="8" key="1">
    <citation type="submission" date="2025-08" db="UniProtKB">
        <authorList>
            <consortium name="Ensembl"/>
        </authorList>
    </citation>
    <scope>IDENTIFICATION</scope>
</reference>
<keyword evidence="9" id="KW-1185">Reference proteome</keyword>
<evidence type="ECO:0000313" key="8">
    <source>
        <dbReference type="Ensembl" id="ENSNMLP00000021601.1"/>
    </source>
</evidence>
<evidence type="ECO:0000256" key="2">
    <source>
        <dbReference type="ARBA" id="ARBA00007742"/>
    </source>
</evidence>
<dbReference type="Proteomes" id="UP000694523">
    <property type="component" value="Unplaced"/>
</dbReference>
<keyword evidence="5 6" id="KW-0472">Membrane</keyword>
<organism evidence="8 9">
    <name type="scientific">Neogobius melanostomus</name>
    <name type="common">round goby</name>
    <dbReference type="NCBI Taxonomy" id="47308"/>
    <lineage>
        <taxon>Eukaryota</taxon>
        <taxon>Metazoa</taxon>
        <taxon>Chordata</taxon>
        <taxon>Craniata</taxon>
        <taxon>Vertebrata</taxon>
        <taxon>Euteleostomi</taxon>
        <taxon>Actinopterygii</taxon>
        <taxon>Neopterygii</taxon>
        <taxon>Teleostei</taxon>
        <taxon>Neoteleostei</taxon>
        <taxon>Acanthomorphata</taxon>
        <taxon>Gobiaria</taxon>
        <taxon>Gobiiformes</taxon>
        <taxon>Gobioidei</taxon>
        <taxon>Gobiidae</taxon>
        <taxon>Benthophilinae</taxon>
        <taxon>Neogobiini</taxon>
        <taxon>Neogobius</taxon>
    </lineage>
</organism>
<keyword evidence="4 6" id="KW-1133">Transmembrane helix</keyword>
<reference evidence="8" key="2">
    <citation type="submission" date="2025-09" db="UniProtKB">
        <authorList>
            <consortium name="Ensembl"/>
        </authorList>
    </citation>
    <scope>IDENTIFICATION</scope>
</reference>
<feature type="domain" description="3-oxo-5-alpha-steroid 4-dehydrogenase C-terminal" evidence="7">
    <location>
        <begin position="108"/>
        <end position="248"/>
    </location>
</feature>
<dbReference type="PANTHER" id="PTHR10556:SF37">
    <property type="entry name" value="3-OXO-5-ALPHA-STEROID 4-DEHYDROGENASE 2"/>
    <property type="match status" value="1"/>
</dbReference>
<comment type="similarity">
    <text evidence="2">Belongs to the steroid 5-alpha reductase family.</text>
</comment>
<evidence type="ECO:0000256" key="1">
    <source>
        <dbReference type="ARBA" id="ARBA00004141"/>
    </source>
</evidence>
<feature type="transmembrane region" description="Helical" evidence="6">
    <location>
        <begin position="109"/>
        <end position="127"/>
    </location>
</feature>
<feature type="transmembrane region" description="Helical" evidence="6">
    <location>
        <begin position="7"/>
        <end position="26"/>
    </location>
</feature>
<sequence length="276" mass="31291">MMECNHGAVHGLSALLLLSGALYVFVQRRNGPAAYGRYTGQGVLPFLSFTVPARWGWFLQELPAFLVPALMACTTDGSVHGRRLLLCTIIPHYLHRSLVYPFFVCGRPMPLLLVVFAGVFCLVNGFLQSHALLHCSPRGLDWLRHVCLGLFAFGMVMNIHSDHILRSLRRPGETVYRIPRGGLFELVSGANFPAEIVEWFGFAVAVWTLPAFSFAFFTACSIGPRALGHHRFYLEKFPEYPRSRRALIRSFCNVFHRRQTFIPHSPQRWKPVFVES</sequence>
<evidence type="ECO:0000256" key="6">
    <source>
        <dbReference type="SAM" id="Phobius"/>
    </source>
</evidence>
<evidence type="ECO:0000256" key="5">
    <source>
        <dbReference type="ARBA" id="ARBA00023136"/>
    </source>
</evidence>
<dbReference type="GO" id="GO:0006694">
    <property type="term" value="P:steroid biosynthetic process"/>
    <property type="evidence" value="ECO:0007669"/>
    <property type="project" value="TreeGrafter"/>
</dbReference>
<proteinExistence type="inferred from homology"/>